<dbReference type="AlphaFoldDB" id="A0AAD7C3Q1"/>
<gene>
    <name evidence="1" type="ORF">FB45DRAFT_863424</name>
</gene>
<dbReference type="Proteomes" id="UP001221142">
    <property type="component" value="Unassembled WGS sequence"/>
</dbReference>
<evidence type="ECO:0000313" key="1">
    <source>
        <dbReference type="EMBL" id="KAJ7638293.1"/>
    </source>
</evidence>
<name>A0AAD7C3Q1_9AGAR</name>
<keyword evidence="2" id="KW-1185">Reference proteome</keyword>
<comment type="caution">
    <text evidence="1">The sequence shown here is derived from an EMBL/GenBank/DDBJ whole genome shotgun (WGS) entry which is preliminary data.</text>
</comment>
<proteinExistence type="predicted"/>
<organism evidence="1 2">
    <name type="scientific">Roridomyces roridus</name>
    <dbReference type="NCBI Taxonomy" id="1738132"/>
    <lineage>
        <taxon>Eukaryota</taxon>
        <taxon>Fungi</taxon>
        <taxon>Dikarya</taxon>
        <taxon>Basidiomycota</taxon>
        <taxon>Agaricomycotina</taxon>
        <taxon>Agaricomycetes</taxon>
        <taxon>Agaricomycetidae</taxon>
        <taxon>Agaricales</taxon>
        <taxon>Marasmiineae</taxon>
        <taxon>Mycenaceae</taxon>
        <taxon>Roridomyces</taxon>
    </lineage>
</organism>
<protein>
    <submittedName>
        <fullName evidence="1">Uncharacterized protein</fullName>
    </submittedName>
</protein>
<dbReference type="EMBL" id="JARKIF010000005">
    <property type="protein sequence ID" value="KAJ7638293.1"/>
    <property type="molecule type" value="Genomic_DNA"/>
</dbReference>
<accession>A0AAD7C3Q1</accession>
<sequence length="283" mass="32054">MSLHAPPPFSEDCMDLKCCRRCAYRQTTKNHASASSPVRIPRCKLLFLTINDARRAFTGFQALCKRKMPPSPVHAINCKSSESALFSRLLLEFWIIRQIDEEKTHVYEAGEVEESSAGKFRTRVREPADVACLHAGMSNAGWWSSDLEKMGIELAGLAVKRHRHPSSLGFWTFFALLQWLYRGVLAFAVISKTTCHSTALATELEAFWGEIIWNLTLKKNSRGARGPGEHKNCLIEVLVFIPIYGRTCCNPANVTQMSRQSMKKLTSLHICWVRKSAQQMYSK</sequence>
<reference evidence="1" key="1">
    <citation type="submission" date="2023-03" db="EMBL/GenBank/DDBJ databases">
        <title>Massive genome expansion in bonnet fungi (Mycena s.s.) driven by repeated elements and novel gene families across ecological guilds.</title>
        <authorList>
            <consortium name="Lawrence Berkeley National Laboratory"/>
            <person name="Harder C.B."/>
            <person name="Miyauchi S."/>
            <person name="Viragh M."/>
            <person name="Kuo A."/>
            <person name="Thoen E."/>
            <person name="Andreopoulos B."/>
            <person name="Lu D."/>
            <person name="Skrede I."/>
            <person name="Drula E."/>
            <person name="Henrissat B."/>
            <person name="Morin E."/>
            <person name="Kohler A."/>
            <person name="Barry K."/>
            <person name="LaButti K."/>
            <person name="Morin E."/>
            <person name="Salamov A."/>
            <person name="Lipzen A."/>
            <person name="Mereny Z."/>
            <person name="Hegedus B."/>
            <person name="Baldrian P."/>
            <person name="Stursova M."/>
            <person name="Weitz H."/>
            <person name="Taylor A."/>
            <person name="Grigoriev I.V."/>
            <person name="Nagy L.G."/>
            <person name="Martin F."/>
            <person name="Kauserud H."/>
        </authorList>
    </citation>
    <scope>NUCLEOTIDE SEQUENCE</scope>
    <source>
        <strain evidence="1">9284</strain>
    </source>
</reference>
<evidence type="ECO:0000313" key="2">
    <source>
        <dbReference type="Proteomes" id="UP001221142"/>
    </source>
</evidence>